<accession>A0A7Z0VK54</accession>
<keyword evidence="3" id="KW-1185">Reference proteome</keyword>
<evidence type="ECO:0008006" key="4">
    <source>
        <dbReference type="Google" id="ProtNLM"/>
    </source>
</evidence>
<gene>
    <name evidence="2" type="ORF">CODIS_26390</name>
</gene>
<keyword evidence="1" id="KW-1133">Transmembrane helix</keyword>
<dbReference type="OrthoDB" id="5734946at2"/>
<dbReference type="Proteomes" id="UP000094769">
    <property type="component" value="Unassembled WGS sequence"/>
</dbReference>
<comment type="caution">
    <text evidence="2">The sequence shown here is derived from an EMBL/GenBank/DDBJ whole genome shotgun (WGS) entry which is preliminary data.</text>
</comment>
<dbReference type="InterPro" id="IPR032314">
    <property type="entry name" value="DUF4845"/>
</dbReference>
<dbReference type="Pfam" id="PF16137">
    <property type="entry name" value="DUF4845"/>
    <property type="match status" value="1"/>
</dbReference>
<dbReference type="RefSeq" id="WP_069125672.1">
    <property type="nucleotide sequence ID" value="NZ_MARB01000014.1"/>
</dbReference>
<evidence type="ECO:0000313" key="2">
    <source>
        <dbReference type="EMBL" id="ODJ87122.1"/>
    </source>
</evidence>
<reference evidence="2 3" key="1">
    <citation type="submission" date="2016-06" db="EMBL/GenBank/DDBJ databases">
        <title>Genome sequence of endosymbiont of Candidatus Endolucinida thiodiazotropha.</title>
        <authorList>
            <person name="Poehlein A."/>
            <person name="Koenig S."/>
            <person name="Heiden S.E."/>
            <person name="Thuermer A."/>
            <person name="Voget S."/>
            <person name="Daniel R."/>
            <person name="Markert S."/>
            <person name="Gros O."/>
            <person name="Schweder T."/>
        </authorList>
    </citation>
    <scope>NUCLEOTIDE SEQUENCE [LARGE SCALE GENOMIC DNA]</scope>
    <source>
        <strain evidence="2 3">COS</strain>
    </source>
</reference>
<dbReference type="EMBL" id="MARB01000014">
    <property type="protein sequence ID" value="ODJ87122.1"/>
    <property type="molecule type" value="Genomic_DNA"/>
</dbReference>
<name>A0A7Z0VK54_9GAMM</name>
<keyword evidence="1" id="KW-0472">Membrane</keyword>
<feature type="transmembrane region" description="Helical" evidence="1">
    <location>
        <begin position="12"/>
        <end position="30"/>
    </location>
</feature>
<evidence type="ECO:0000256" key="1">
    <source>
        <dbReference type="SAM" id="Phobius"/>
    </source>
</evidence>
<proteinExistence type="predicted"/>
<protein>
    <recommendedName>
        <fullName evidence="4">DUF4845 domain-containing protein</fullName>
    </recommendedName>
</protein>
<organism evidence="2 3">
    <name type="scientific">Candidatus Thiodiazotropha endolucinida</name>
    <dbReference type="NCBI Taxonomy" id="1655433"/>
    <lineage>
        <taxon>Bacteria</taxon>
        <taxon>Pseudomonadati</taxon>
        <taxon>Pseudomonadota</taxon>
        <taxon>Gammaproteobacteria</taxon>
        <taxon>Chromatiales</taxon>
        <taxon>Sedimenticolaceae</taxon>
        <taxon>Candidatus Thiodiazotropha</taxon>
    </lineage>
</organism>
<evidence type="ECO:0000313" key="3">
    <source>
        <dbReference type="Proteomes" id="UP000094769"/>
    </source>
</evidence>
<dbReference type="AlphaFoldDB" id="A0A7Z0VK54"/>
<sequence>MQSLQKQRGLSGISILVILIVAGFLVYVGIKITPVYIDHYAVKAALESVKNEPLSARKSKREIRNMILKRLDINSIRHVNNDHINIKRSGKSTTINVAYEERRHIAHNISLVMDFAETVELTAN</sequence>
<keyword evidence="1" id="KW-0812">Transmembrane</keyword>